<proteinExistence type="predicted"/>
<evidence type="ECO:0000256" key="2">
    <source>
        <dbReference type="SAM" id="SignalP"/>
    </source>
</evidence>
<accession>A0A017HI02</accession>
<reference evidence="4 5" key="1">
    <citation type="submission" date="2013-02" db="EMBL/GenBank/DDBJ databases">
        <authorList>
            <person name="Fiebig A."/>
            <person name="Goeker M."/>
            <person name="Klenk H.-P.P."/>
        </authorList>
    </citation>
    <scope>NUCLEOTIDE SEQUENCE [LARGE SCALE GENOMIC DNA]</scope>
    <source>
        <strain evidence="4 5">DSM 19309</strain>
    </source>
</reference>
<dbReference type="GO" id="GO:0017089">
    <property type="term" value="F:glycolipid transfer activity"/>
    <property type="evidence" value="ECO:0007669"/>
    <property type="project" value="TreeGrafter"/>
</dbReference>
<keyword evidence="5" id="KW-1185">Reference proteome</keyword>
<feature type="domain" description="Organic solvent tolerance-like N-terminal" evidence="3">
    <location>
        <begin position="38"/>
        <end position="143"/>
    </location>
</feature>
<dbReference type="AlphaFoldDB" id="A0A017HI02"/>
<dbReference type="GO" id="GO:0030288">
    <property type="term" value="C:outer membrane-bounded periplasmic space"/>
    <property type="evidence" value="ECO:0007669"/>
    <property type="project" value="TreeGrafter"/>
</dbReference>
<dbReference type="GO" id="GO:0015920">
    <property type="term" value="P:lipopolysaccharide transport"/>
    <property type="evidence" value="ECO:0007669"/>
    <property type="project" value="TreeGrafter"/>
</dbReference>
<keyword evidence="1 2" id="KW-0732">Signal</keyword>
<organism evidence="4 5">
    <name type="scientific">Rubellimicrobium mesophilum DSM 19309</name>
    <dbReference type="NCBI Taxonomy" id="442562"/>
    <lineage>
        <taxon>Bacteria</taxon>
        <taxon>Pseudomonadati</taxon>
        <taxon>Pseudomonadota</taxon>
        <taxon>Alphaproteobacteria</taxon>
        <taxon>Rhodobacterales</taxon>
        <taxon>Roseobacteraceae</taxon>
        <taxon>Rubellimicrobium</taxon>
    </lineage>
</organism>
<feature type="signal peptide" evidence="2">
    <location>
        <begin position="1"/>
        <end position="19"/>
    </location>
</feature>
<dbReference type="EMBL" id="AOSK01000127">
    <property type="protein sequence ID" value="EYD73950.1"/>
    <property type="molecule type" value="Genomic_DNA"/>
</dbReference>
<dbReference type="RefSeq" id="WP_037278454.1">
    <property type="nucleotide sequence ID" value="NZ_KK088555.1"/>
</dbReference>
<evidence type="ECO:0000313" key="4">
    <source>
        <dbReference type="EMBL" id="EYD73950.1"/>
    </source>
</evidence>
<feature type="chain" id="PRO_5001496054" evidence="2">
    <location>
        <begin position="20"/>
        <end position="160"/>
    </location>
</feature>
<protein>
    <submittedName>
        <fullName evidence="4">Protein-glutamate methylesterase family protein</fullName>
    </submittedName>
</protein>
<dbReference type="Gene3D" id="2.60.450.10">
    <property type="entry name" value="Lipopolysaccharide (LPS) transport protein A like domain"/>
    <property type="match status" value="1"/>
</dbReference>
<evidence type="ECO:0000259" key="3">
    <source>
        <dbReference type="Pfam" id="PF03968"/>
    </source>
</evidence>
<dbReference type="PATRIC" id="fig|442562.3.peg.4476"/>
<dbReference type="PANTHER" id="PTHR36504:SF1">
    <property type="entry name" value="LIPOPOLYSACCHARIDE EXPORT SYSTEM PROTEIN LPTA"/>
    <property type="match status" value="1"/>
</dbReference>
<dbReference type="Proteomes" id="UP000019666">
    <property type="component" value="Unassembled WGS sequence"/>
</dbReference>
<dbReference type="OrthoDB" id="9811926at2"/>
<dbReference type="STRING" id="442562.Rumeso_04547"/>
<evidence type="ECO:0000256" key="1">
    <source>
        <dbReference type="ARBA" id="ARBA00022729"/>
    </source>
</evidence>
<name>A0A017HI02_9RHOB</name>
<comment type="caution">
    <text evidence="4">The sequence shown here is derived from an EMBL/GenBank/DDBJ whole genome shotgun (WGS) entry which is preliminary data.</text>
</comment>
<evidence type="ECO:0000313" key="5">
    <source>
        <dbReference type="Proteomes" id="UP000019666"/>
    </source>
</evidence>
<dbReference type="InterPro" id="IPR005653">
    <property type="entry name" value="OstA-like_N"/>
</dbReference>
<gene>
    <name evidence="4" type="ORF">Rumeso_04547</name>
</gene>
<dbReference type="GO" id="GO:0009279">
    <property type="term" value="C:cell outer membrane"/>
    <property type="evidence" value="ECO:0007669"/>
    <property type="project" value="TreeGrafter"/>
</dbReference>
<dbReference type="Pfam" id="PF03968">
    <property type="entry name" value="LptD_N"/>
    <property type="match status" value="1"/>
</dbReference>
<sequence length="160" mass="16237">MIPLRAALLALLSLPTVVAAQGVQLGGAFAADPSAPVEVTSDSLSVDQATGAAVFTGHVTIGQGDLRVQAGEVEVRYDEATGGIARLLATGGVTLATPQEAAEAREADYDLGSGTLTMTGEVLLTQGPSAISGDRLVVDLNAGTARMEGNVRTILQRPEP</sequence>
<dbReference type="PANTHER" id="PTHR36504">
    <property type="entry name" value="LIPOPOLYSACCHARIDE EXPORT SYSTEM PROTEIN LPTA"/>
    <property type="match status" value="1"/>
</dbReference>
<dbReference type="InterPro" id="IPR052037">
    <property type="entry name" value="LPS_export_LptA"/>
</dbReference>
<dbReference type="HOGENOM" id="CLU_095993_0_2_5"/>